<keyword evidence="4 6" id="KW-0732">Signal</keyword>
<reference evidence="8 9" key="1">
    <citation type="submission" date="2019-07" db="EMBL/GenBank/DDBJ databases">
        <title>Whole genome shotgun sequence of Microvirga aerophila NBRC 106136.</title>
        <authorList>
            <person name="Hosoyama A."/>
            <person name="Uohara A."/>
            <person name="Ohji S."/>
            <person name="Ichikawa N."/>
        </authorList>
    </citation>
    <scope>NUCLEOTIDE SEQUENCE [LARGE SCALE GENOMIC DNA]</scope>
    <source>
        <strain evidence="8 9">NBRC 106136</strain>
    </source>
</reference>
<dbReference type="PANTHER" id="PTHR35892">
    <property type="entry name" value="OUTER MEMBRANE PROTEIN PAGN-RELATED"/>
    <property type="match status" value="1"/>
</dbReference>
<dbReference type="InterPro" id="IPR051723">
    <property type="entry name" value="Bact_OM_Invasion-Related"/>
</dbReference>
<evidence type="ECO:0000313" key="8">
    <source>
        <dbReference type="EMBL" id="GEO17258.1"/>
    </source>
</evidence>
<evidence type="ECO:0000256" key="1">
    <source>
        <dbReference type="ARBA" id="ARBA00004571"/>
    </source>
</evidence>
<sequence length="254" mass="27397">MSLKPIKTVILTGLFTATATAAMAADLPRAFYPSAPTMRSSRDTSDNWYLRGDIGYVHHKRPEADFINGPVSGNFIRESLGNTAVVGVGLGYRFGPNFRMDVTADHRFDARFKGIAPMPALATASMADRGQFQSSTFMANGYVDFGSAGGFTPYVGAGIGVAHNSMSQYVRTTFDAETGVETLQRLAGGDDYSFAWALMAGVGYRVAPNFTLDLGYRYVSLGDMKTRTYVSGVGTDVESLGAHEVRLGVRYSLK</sequence>
<dbReference type="EMBL" id="BJYU01000097">
    <property type="protein sequence ID" value="GEO17258.1"/>
    <property type="molecule type" value="Genomic_DNA"/>
</dbReference>
<evidence type="ECO:0000256" key="3">
    <source>
        <dbReference type="ARBA" id="ARBA00022692"/>
    </source>
</evidence>
<evidence type="ECO:0000313" key="9">
    <source>
        <dbReference type="Proteomes" id="UP000321085"/>
    </source>
</evidence>
<proteinExistence type="predicted"/>
<dbReference type="OrthoDB" id="5643626at2"/>
<keyword evidence="9" id="KW-1185">Reference proteome</keyword>
<evidence type="ECO:0000256" key="6">
    <source>
        <dbReference type="SAM" id="SignalP"/>
    </source>
</evidence>
<dbReference type="SUPFAM" id="SSF56925">
    <property type="entry name" value="OMPA-like"/>
    <property type="match status" value="1"/>
</dbReference>
<evidence type="ECO:0000259" key="7">
    <source>
        <dbReference type="Pfam" id="PF13505"/>
    </source>
</evidence>
<feature type="signal peptide" evidence="6">
    <location>
        <begin position="1"/>
        <end position="24"/>
    </location>
</feature>
<dbReference type="Gene3D" id="2.40.160.20">
    <property type="match status" value="1"/>
</dbReference>
<keyword evidence="2" id="KW-1134">Transmembrane beta strand</keyword>
<accession>A0A512BZ84</accession>
<protein>
    <submittedName>
        <fullName evidence="8">Outer surface protein</fullName>
    </submittedName>
</protein>
<dbReference type="Proteomes" id="UP000321085">
    <property type="component" value="Unassembled WGS sequence"/>
</dbReference>
<evidence type="ECO:0000256" key="2">
    <source>
        <dbReference type="ARBA" id="ARBA00022452"/>
    </source>
</evidence>
<keyword evidence="3" id="KW-0812">Transmembrane</keyword>
<evidence type="ECO:0000256" key="4">
    <source>
        <dbReference type="ARBA" id="ARBA00022729"/>
    </source>
</evidence>
<comment type="caution">
    <text evidence="8">The sequence shown here is derived from an EMBL/GenBank/DDBJ whole genome shotgun (WGS) entry which is preliminary data.</text>
</comment>
<dbReference type="AlphaFoldDB" id="A0A512BZ84"/>
<dbReference type="PANTHER" id="PTHR35892:SF2">
    <property type="entry name" value="OUTER MEMBRANE PROTEIN PAGN"/>
    <property type="match status" value="1"/>
</dbReference>
<evidence type="ECO:0000256" key="5">
    <source>
        <dbReference type="ARBA" id="ARBA00023136"/>
    </source>
</evidence>
<keyword evidence="5" id="KW-0472">Membrane</keyword>
<comment type="subcellular location">
    <subcellularLocation>
        <location evidence="1">Cell outer membrane</location>
        <topology evidence="1">Multi-pass membrane protein</topology>
    </subcellularLocation>
</comment>
<feature type="domain" description="Outer membrane protein beta-barrel" evidence="7">
    <location>
        <begin position="35"/>
        <end position="234"/>
    </location>
</feature>
<dbReference type="InterPro" id="IPR027385">
    <property type="entry name" value="Beta-barrel_OMP"/>
</dbReference>
<organism evidence="8 9">
    <name type="scientific">Microvirga aerophila</name>
    <dbReference type="NCBI Taxonomy" id="670291"/>
    <lineage>
        <taxon>Bacteria</taxon>
        <taxon>Pseudomonadati</taxon>
        <taxon>Pseudomonadota</taxon>
        <taxon>Alphaproteobacteria</taxon>
        <taxon>Hyphomicrobiales</taxon>
        <taxon>Methylobacteriaceae</taxon>
        <taxon>Microvirga</taxon>
    </lineage>
</organism>
<dbReference type="Pfam" id="PF13505">
    <property type="entry name" value="OMP_b-brl"/>
    <property type="match status" value="1"/>
</dbReference>
<gene>
    <name evidence="8" type="ORF">MAE02_49540</name>
</gene>
<dbReference type="InterPro" id="IPR011250">
    <property type="entry name" value="OMP/PagP_B-barrel"/>
</dbReference>
<feature type="chain" id="PRO_5022026826" evidence="6">
    <location>
        <begin position="25"/>
        <end position="254"/>
    </location>
</feature>
<name>A0A512BZ84_9HYPH</name>
<dbReference type="RefSeq" id="WP_114184918.1">
    <property type="nucleotide sequence ID" value="NZ_BJYU01000097.1"/>
</dbReference>
<dbReference type="GO" id="GO:0009279">
    <property type="term" value="C:cell outer membrane"/>
    <property type="evidence" value="ECO:0007669"/>
    <property type="project" value="UniProtKB-SubCell"/>
</dbReference>